<dbReference type="Pfam" id="PF02311">
    <property type="entry name" value="AraC_binding"/>
    <property type="match status" value="1"/>
</dbReference>
<dbReference type="SUPFAM" id="SSF51215">
    <property type="entry name" value="Regulatory protein AraC"/>
    <property type="match status" value="1"/>
</dbReference>
<reference evidence="5 6" key="1">
    <citation type="submission" date="2024-03" db="EMBL/GenBank/DDBJ databases">
        <title>Mouse gut bacterial collection (mGBC) of GemPharmatech.</title>
        <authorList>
            <person name="He Y."/>
            <person name="Dong L."/>
            <person name="Wu D."/>
            <person name="Gao X."/>
            <person name="Lin Z."/>
        </authorList>
    </citation>
    <scope>NUCLEOTIDE SEQUENCE [LARGE SCALE GENOMIC DNA]</scope>
    <source>
        <strain evidence="5 6">54-13</strain>
    </source>
</reference>
<evidence type="ECO:0000256" key="3">
    <source>
        <dbReference type="ARBA" id="ARBA00023163"/>
    </source>
</evidence>
<evidence type="ECO:0000256" key="2">
    <source>
        <dbReference type="ARBA" id="ARBA00023125"/>
    </source>
</evidence>
<dbReference type="InterPro" id="IPR009057">
    <property type="entry name" value="Homeodomain-like_sf"/>
</dbReference>
<keyword evidence="1" id="KW-0805">Transcription regulation</keyword>
<keyword evidence="6" id="KW-1185">Reference proteome</keyword>
<keyword evidence="3" id="KW-0804">Transcription</keyword>
<evidence type="ECO:0000259" key="4">
    <source>
        <dbReference type="PROSITE" id="PS01124"/>
    </source>
</evidence>
<dbReference type="Pfam" id="PF12833">
    <property type="entry name" value="HTH_18"/>
    <property type="match status" value="1"/>
</dbReference>
<organism evidence="5 6">
    <name type="scientific">Heminiphilus faecis</name>
    <dbReference type="NCBI Taxonomy" id="2601703"/>
    <lineage>
        <taxon>Bacteria</taxon>
        <taxon>Pseudomonadati</taxon>
        <taxon>Bacteroidota</taxon>
        <taxon>Bacteroidia</taxon>
        <taxon>Bacteroidales</taxon>
        <taxon>Muribaculaceae</taxon>
        <taxon>Heminiphilus</taxon>
    </lineage>
</organism>
<dbReference type="PANTHER" id="PTHR43280">
    <property type="entry name" value="ARAC-FAMILY TRANSCRIPTIONAL REGULATOR"/>
    <property type="match status" value="1"/>
</dbReference>
<dbReference type="InterPro" id="IPR037923">
    <property type="entry name" value="HTH-like"/>
</dbReference>
<dbReference type="EMBL" id="JBCLPP010000013">
    <property type="protein sequence ID" value="MEY8245208.1"/>
    <property type="molecule type" value="Genomic_DNA"/>
</dbReference>
<evidence type="ECO:0000313" key="5">
    <source>
        <dbReference type="EMBL" id="MEY8245208.1"/>
    </source>
</evidence>
<evidence type="ECO:0000256" key="1">
    <source>
        <dbReference type="ARBA" id="ARBA00023015"/>
    </source>
</evidence>
<comment type="caution">
    <text evidence="5">The sequence shown here is derived from an EMBL/GenBank/DDBJ whole genome shotgun (WGS) entry which is preliminary data.</text>
</comment>
<dbReference type="SUPFAM" id="SSF46689">
    <property type="entry name" value="Homeodomain-like"/>
    <property type="match status" value="1"/>
</dbReference>
<protein>
    <submittedName>
        <fullName evidence="5">Helix-turn-helix domain-containing protein</fullName>
    </submittedName>
</protein>
<dbReference type="SMART" id="SM00342">
    <property type="entry name" value="HTH_ARAC"/>
    <property type="match status" value="1"/>
</dbReference>
<gene>
    <name evidence="5" type="ORF">AAK873_06205</name>
</gene>
<evidence type="ECO:0000313" key="6">
    <source>
        <dbReference type="Proteomes" id="UP001565200"/>
    </source>
</evidence>
<dbReference type="Gene3D" id="1.10.10.60">
    <property type="entry name" value="Homeodomain-like"/>
    <property type="match status" value="1"/>
</dbReference>
<dbReference type="InterPro" id="IPR020449">
    <property type="entry name" value="Tscrpt_reg_AraC-type_HTH"/>
</dbReference>
<dbReference type="Proteomes" id="UP001565200">
    <property type="component" value="Unassembled WGS sequence"/>
</dbReference>
<dbReference type="RefSeq" id="WP_121697972.1">
    <property type="nucleotide sequence ID" value="NZ_JBCLPP010000013.1"/>
</dbReference>
<accession>A0ABV4CV02</accession>
<dbReference type="PANTHER" id="PTHR43280:SF32">
    <property type="entry name" value="TRANSCRIPTIONAL REGULATORY PROTEIN"/>
    <property type="match status" value="1"/>
</dbReference>
<dbReference type="PRINTS" id="PR00032">
    <property type="entry name" value="HTHARAC"/>
</dbReference>
<keyword evidence="2" id="KW-0238">DNA-binding</keyword>
<feature type="domain" description="HTH araC/xylS-type" evidence="4">
    <location>
        <begin position="202"/>
        <end position="300"/>
    </location>
</feature>
<dbReference type="InterPro" id="IPR018060">
    <property type="entry name" value="HTH_AraC"/>
</dbReference>
<dbReference type="PROSITE" id="PS01124">
    <property type="entry name" value="HTH_ARAC_FAMILY_2"/>
    <property type="match status" value="1"/>
</dbReference>
<name>A0ABV4CV02_9BACT</name>
<sequence length="300" mass="33673">MNNNILDISGLAHIKSIATDFSNYENRYIYAYISAPARATHAITDIGSIDGFCIMIVKSGLGAIEVNTETFDVAPESLVIIGPNHFVKAVTNERQPLDVALLLISREFMYDINLDLNVINMKVLTFSHAPTVPVDSRACRMLRSMFESLHLAALEADGNPYTKSIARNLLAALFYELLNIGTRITAGSTLSASQSRRVAYVHKFLDLVSRHHCQERSVKYYAEKMFITPKYLSVLIREATGHSAVDWIDQYVILEAKNMLRYSGKNIQQIAYDLNFSNQSAFGKYFKNITGVSPSEFRHS</sequence>
<dbReference type="InterPro" id="IPR003313">
    <property type="entry name" value="AraC-bd"/>
</dbReference>
<proteinExistence type="predicted"/>